<protein>
    <recommendedName>
        <fullName evidence="4">RNase H type-1 domain-containing protein</fullName>
    </recommendedName>
</protein>
<proteinExistence type="predicted"/>
<dbReference type="InterPro" id="IPR008042">
    <property type="entry name" value="Retrotrans_Pao"/>
</dbReference>
<accession>A0A4Y2QH76</accession>
<evidence type="ECO:0000313" key="2">
    <source>
        <dbReference type="EMBL" id="GBN62627.1"/>
    </source>
</evidence>
<dbReference type="EMBL" id="BGPR01013790">
    <property type="protein sequence ID" value="GBN62252.1"/>
    <property type="molecule type" value="Genomic_DNA"/>
</dbReference>
<dbReference type="OrthoDB" id="6434720at2759"/>
<evidence type="ECO:0008006" key="4">
    <source>
        <dbReference type="Google" id="ProtNLM"/>
    </source>
</evidence>
<dbReference type="PANTHER" id="PTHR47331:SF1">
    <property type="entry name" value="GAG-LIKE PROTEIN"/>
    <property type="match status" value="1"/>
</dbReference>
<sequence>MSEVSLLVFFDASPKVYGAAAYFRCIAIEGRDKVSFMISKSKVAPLTTLTLARLELMAALIAVRLGKYLQNTFASLTKEIYLWNDSKMVLQWLKGSSKI</sequence>
<dbReference type="AlphaFoldDB" id="A0A4Y2QH76"/>
<dbReference type="EMBL" id="BGPR01013870">
    <property type="protein sequence ID" value="GBN62627.1"/>
    <property type="molecule type" value="Genomic_DNA"/>
</dbReference>
<dbReference type="PANTHER" id="PTHR47331">
    <property type="entry name" value="PHD-TYPE DOMAIN-CONTAINING PROTEIN"/>
    <property type="match status" value="1"/>
</dbReference>
<organism evidence="2 3">
    <name type="scientific">Araneus ventricosus</name>
    <name type="common">Orbweaver spider</name>
    <name type="synonym">Epeira ventricosa</name>
    <dbReference type="NCBI Taxonomy" id="182803"/>
    <lineage>
        <taxon>Eukaryota</taxon>
        <taxon>Metazoa</taxon>
        <taxon>Ecdysozoa</taxon>
        <taxon>Arthropoda</taxon>
        <taxon>Chelicerata</taxon>
        <taxon>Arachnida</taxon>
        <taxon>Araneae</taxon>
        <taxon>Araneomorphae</taxon>
        <taxon>Entelegynae</taxon>
        <taxon>Araneoidea</taxon>
        <taxon>Araneidae</taxon>
        <taxon>Araneus</taxon>
    </lineage>
</organism>
<dbReference type="Proteomes" id="UP000499080">
    <property type="component" value="Unassembled WGS sequence"/>
</dbReference>
<evidence type="ECO:0000313" key="1">
    <source>
        <dbReference type="EMBL" id="GBN62252.1"/>
    </source>
</evidence>
<name>A0A4Y2QH76_ARAVE</name>
<dbReference type="Pfam" id="PF05380">
    <property type="entry name" value="Peptidase_A17"/>
    <property type="match status" value="1"/>
</dbReference>
<comment type="caution">
    <text evidence="2">The sequence shown here is derived from an EMBL/GenBank/DDBJ whole genome shotgun (WGS) entry which is preliminary data.</text>
</comment>
<evidence type="ECO:0000313" key="3">
    <source>
        <dbReference type="Proteomes" id="UP000499080"/>
    </source>
</evidence>
<gene>
    <name evidence="1" type="ORF">AVEN_252090_1</name>
    <name evidence="2" type="ORF">AVEN_39025_1</name>
</gene>
<keyword evidence="3" id="KW-1185">Reference proteome</keyword>
<reference evidence="2 3" key="1">
    <citation type="journal article" date="2019" name="Sci. Rep.">
        <title>Orb-weaving spider Araneus ventricosus genome elucidates the spidroin gene catalogue.</title>
        <authorList>
            <person name="Kono N."/>
            <person name="Nakamura H."/>
            <person name="Ohtoshi R."/>
            <person name="Moran D.A.P."/>
            <person name="Shinohara A."/>
            <person name="Yoshida Y."/>
            <person name="Fujiwara M."/>
            <person name="Mori M."/>
            <person name="Tomita M."/>
            <person name="Arakawa K."/>
        </authorList>
    </citation>
    <scope>NUCLEOTIDE SEQUENCE [LARGE SCALE GENOMIC DNA]</scope>
</reference>